<dbReference type="Proteomes" id="UP000659654">
    <property type="component" value="Unassembled WGS sequence"/>
</dbReference>
<evidence type="ECO:0000313" key="1">
    <source>
        <dbReference type="EMBL" id="CAD5223006.1"/>
    </source>
</evidence>
<gene>
    <name evidence="1" type="ORF">BXYJ_LOCUS7763</name>
</gene>
<protein>
    <submittedName>
        <fullName evidence="1">(pine wood nematode) hypothetical protein</fullName>
    </submittedName>
</protein>
<name>A0A1I7RZP8_BURXY</name>
<accession>A0A1I7RZP8</accession>
<evidence type="ECO:0000313" key="2">
    <source>
        <dbReference type="EMBL" id="CAG9111522.1"/>
    </source>
</evidence>
<reference evidence="2" key="2">
    <citation type="submission" date="2020-08" db="EMBL/GenBank/DDBJ databases">
        <authorList>
            <person name="Kikuchi T."/>
        </authorList>
    </citation>
    <scope>NUCLEOTIDE SEQUENCE</scope>
    <source>
        <strain evidence="1">Ka4C1</strain>
    </source>
</reference>
<organism evidence="3 5">
    <name type="scientific">Bursaphelenchus xylophilus</name>
    <name type="common">Pinewood nematode worm</name>
    <name type="synonym">Aphelenchoides xylophilus</name>
    <dbReference type="NCBI Taxonomy" id="6326"/>
    <lineage>
        <taxon>Eukaryota</taxon>
        <taxon>Metazoa</taxon>
        <taxon>Ecdysozoa</taxon>
        <taxon>Nematoda</taxon>
        <taxon>Chromadorea</taxon>
        <taxon>Rhabditida</taxon>
        <taxon>Tylenchina</taxon>
        <taxon>Tylenchomorpha</taxon>
        <taxon>Aphelenchoidea</taxon>
        <taxon>Aphelenchoididae</taxon>
        <taxon>Bursaphelenchus</taxon>
    </lineage>
</organism>
<sequence>MHLQIASLMTIVRHIVVPMSRDVLILSANAMFITTATATTTMVDVVQGGQRSQGKALEDTDMDVEGEVLEEEEDRDKDRYSALSLVFLNFYYTVYYDK</sequence>
<evidence type="ECO:0000313" key="5">
    <source>
        <dbReference type="WBParaSite" id="BXY_0622000.1"/>
    </source>
</evidence>
<evidence type="ECO:0000313" key="4">
    <source>
        <dbReference type="Proteomes" id="UP000659654"/>
    </source>
</evidence>
<dbReference type="EMBL" id="CAJFDI010000003">
    <property type="protein sequence ID" value="CAD5223006.1"/>
    <property type="molecule type" value="Genomic_DNA"/>
</dbReference>
<keyword evidence="4" id="KW-1185">Reference proteome</keyword>
<dbReference type="Proteomes" id="UP000582659">
    <property type="component" value="Unassembled WGS sequence"/>
</dbReference>
<proteinExistence type="predicted"/>
<reference evidence="5" key="1">
    <citation type="submission" date="2016-11" db="UniProtKB">
        <authorList>
            <consortium name="WormBaseParasite"/>
        </authorList>
    </citation>
    <scope>IDENTIFICATION</scope>
</reference>
<dbReference type="Proteomes" id="UP000095284">
    <property type="component" value="Unplaced"/>
</dbReference>
<dbReference type="EMBL" id="CAJFCV020000003">
    <property type="protein sequence ID" value="CAG9111522.1"/>
    <property type="molecule type" value="Genomic_DNA"/>
</dbReference>
<dbReference type="WBParaSite" id="BXY_0622000.1">
    <property type="protein sequence ID" value="BXY_0622000.1"/>
    <property type="gene ID" value="BXY_0622000"/>
</dbReference>
<evidence type="ECO:0000313" key="3">
    <source>
        <dbReference type="Proteomes" id="UP000095284"/>
    </source>
</evidence>
<dbReference type="AlphaFoldDB" id="A0A1I7RZP8"/>